<accession>A0A2H3KVZ3</accession>
<reference evidence="2 3" key="1">
    <citation type="submission" date="2016-05" db="EMBL/GenBank/DDBJ databases">
        <authorList>
            <person name="Lavstsen T."/>
            <person name="Jespersen J.S."/>
        </authorList>
    </citation>
    <scope>NUCLEOTIDE SEQUENCE [LARGE SCALE GENOMIC DNA]</scope>
    <source>
        <strain evidence="2 3">B7-9</strain>
    </source>
</reference>
<protein>
    <recommendedName>
        <fullName evidence="4">Methylenetetrahydrofolate reductase</fullName>
    </recommendedName>
</protein>
<proteinExistence type="predicted"/>
<dbReference type="SUPFAM" id="SSF51730">
    <property type="entry name" value="FAD-linked oxidoreductase"/>
    <property type="match status" value="1"/>
</dbReference>
<name>A0A2H3KVZ3_9CHLR</name>
<dbReference type="EMBL" id="LYXE01000069">
    <property type="protein sequence ID" value="PDV99534.1"/>
    <property type="molecule type" value="Genomic_DNA"/>
</dbReference>
<keyword evidence="1" id="KW-0560">Oxidoreductase</keyword>
<dbReference type="AlphaFoldDB" id="A0A2H3KVZ3"/>
<evidence type="ECO:0000313" key="3">
    <source>
        <dbReference type="Proteomes" id="UP000220922"/>
    </source>
</evidence>
<evidence type="ECO:0000313" key="2">
    <source>
        <dbReference type="EMBL" id="PDV99534.1"/>
    </source>
</evidence>
<evidence type="ECO:0008006" key="4">
    <source>
        <dbReference type="Google" id="ProtNLM"/>
    </source>
</evidence>
<dbReference type="GO" id="GO:0016491">
    <property type="term" value="F:oxidoreductase activity"/>
    <property type="evidence" value="ECO:0007669"/>
    <property type="project" value="UniProtKB-KW"/>
</dbReference>
<dbReference type="InterPro" id="IPR029041">
    <property type="entry name" value="FAD-linked_oxidoreductase-like"/>
</dbReference>
<organism evidence="2 3">
    <name type="scientific">Candidatus Chloroploca asiatica</name>
    <dbReference type="NCBI Taxonomy" id="1506545"/>
    <lineage>
        <taxon>Bacteria</taxon>
        <taxon>Bacillati</taxon>
        <taxon>Chloroflexota</taxon>
        <taxon>Chloroflexia</taxon>
        <taxon>Chloroflexales</taxon>
        <taxon>Chloroflexineae</taxon>
        <taxon>Oscillochloridaceae</taxon>
        <taxon>Candidatus Chloroploca</taxon>
    </lineage>
</organism>
<comment type="caution">
    <text evidence="2">The sequence shown here is derived from an EMBL/GenBank/DDBJ whole genome shotgun (WGS) entry which is preliminary data.</text>
</comment>
<dbReference type="Proteomes" id="UP000220922">
    <property type="component" value="Unassembled WGS sequence"/>
</dbReference>
<dbReference type="Gene3D" id="3.20.20.220">
    <property type="match status" value="1"/>
</dbReference>
<gene>
    <name evidence="2" type="ORF">A9Q02_11965</name>
</gene>
<sequence length="317" mass="34888">MFMSLETTMADPQRFALLYGTTPPRADAPADRVLGAAARLAERVADLPLDGLVVYDVQDESARTSEPRPFPFLPTIDSPPYATLLRQLTHKPVVTYKCIATENEQSWPEWLDRAAEQHKVRYLSLVGLSSAKAAQSSIALSRATELAAAHPAGFVLGGVAIAERHGAERSESLRLIQKAQRGIRYFISQAVYDAEPTIRLLGDYVRDCAARNAQPQRMLLDFVPVGRPQTMNFMRWLGIAIPDTTAAAILDDPAPLSRSIAVCRDLLRRILDQPYLNQIPLGIVVESVSINKAEIGATIELIHTLRDVAHEYGLPVS</sequence>
<keyword evidence="3" id="KW-1185">Reference proteome</keyword>
<evidence type="ECO:0000256" key="1">
    <source>
        <dbReference type="ARBA" id="ARBA00023002"/>
    </source>
</evidence>